<dbReference type="InterPro" id="IPR059000">
    <property type="entry name" value="ATPase_P-type_domA"/>
</dbReference>
<feature type="transmembrane region" description="Helical" evidence="8">
    <location>
        <begin position="566"/>
        <end position="586"/>
    </location>
</feature>
<dbReference type="SUPFAM" id="SSF81653">
    <property type="entry name" value="Calcium ATPase, transduction domain A"/>
    <property type="match status" value="1"/>
</dbReference>
<evidence type="ECO:0000256" key="8">
    <source>
        <dbReference type="RuleBase" id="RU362081"/>
    </source>
</evidence>
<feature type="transmembrane region" description="Helical" evidence="8">
    <location>
        <begin position="59"/>
        <end position="76"/>
    </location>
</feature>
<dbReference type="Gene3D" id="3.40.1110.10">
    <property type="entry name" value="Calcium-transporting ATPase, cytoplasmic domain N"/>
    <property type="match status" value="1"/>
</dbReference>
<gene>
    <name evidence="11" type="ORF">JOF48_002236</name>
</gene>
<keyword evidence="8" id="KW-0067">ATP-binding</keyword>
<evidence type="ECO:0000256" key="5">
    <source>
        <dbReference type="ARBA" id="ARBA00022967"/>
    </source>
</evidence>
<dbReference type="InterPro" id="IPR044492">
    <property type="entry name" value="P_typ_ATPase_HD_dom"/>
</dbReference>
<dbReference type="PRINTS" id="PR00941">
    <property type="entry name" value="CDATPASE"/>
</dbReference>
<evidence type="ECO:0000256" key="2">
    <source>
        <dbReference type="ARBA" id="ARBA00006024"/>
    </source>
</evidence>
<evidence type="ECO:0000256" key="1">
    <source>
        <dbReference type="ARBA" id="ARBA00004651"/>
    </source>
</evidence>
<keyword evidence="5" id="KW-1278">Translocase</keyword>
<feature type="region of interest" description="Disordered" evidence="9">
    <location>
        <begin position="617"/>
        <end position="636"/>
    </location>
</feature>
<keyword evidence="8" id="KW-0547">Nucleotide-binding</keyword>
<dbReference type="NCBIfam" id="TIGR01494">
    <property type="entry name" value="ATPase_P-type"/>
    <property type="match status" value="1"/>
</dbReference>
<keyword evidence="4 8" id="KW-0479">Metal-binding</keyword>
<feature type="transmembrane region" description="Helical" evidence="8">
    <location>
        <begin position="253"/>
        <end position="279"/>
    </location>
</feature>
<dbReference type="Gene3D" id="3.40.50.1000">
    <property type="entry name" value="HAD superfamily/HAD-like"/>
    <property type="match status" value="1"/>
</dbReference>
<evidence type="ECO:0000256" key="3">
    <source>
        <dbReference type="ARBA" id="ARBA00022692"/>
    </source>
</evidence>
<organism evidence="11 12">
    <name type="scientific">Arthrobacter stackebrandtii</name>
    <dbReference type="NCBI Taxonomy" id="272161"/>
    <lineage>
        <taxon>Bacteria</taxon>
        <taxon>Bacillati</taxon>
        <taxon>Actinomycetota</taxon>
        <taxon>Actinomycetes</taxon>
        <taxon>Micrococcales</taxon>
        <taxon>Micrococcaceae</taxon>
        <taxon>Arthrobacter</taxon>
    </lineage>
</organism>
<sequence>MTGRTKARIAAATGIMLIAALAFHLFGLPEIRAGLLVVSAVTAGVPTAIRAFQALRHRAFSIDLLVSIAVVGALIIGEYVEAAVVSFLFVFGAWLEARTLEKTRRSLRELVDMAPQEAQVMRDGVAVTVGVDDVIEGDHVVIQSGGQIPVDGTITSGRALVNEATITGEPVPASKKVGDRVYGGTIVDNGFISMTAEQVGDDTTFAQIIELVEEAQESKTRAQRFLDRFAQIYTPSIVVLAVIVLIFSRNIEFALTFLVIACPGALVISTPVSMVAGLGNGARHGVLVKGGDALERFSKIDAMVFDKTGTLTVGRPEVTEVFPLGTHDAGTVLLLAARLELASEHPLGRTIVDEARERGLEVLTPPTDVEVIKGGGIRGQIDGHTVAVGSRRVLGEMGVELPAAAEAHAVERERLGNTAVFSVVDGQLAGVISIADKIRPEARDAIAAMRRRGIKKFYMLTGDNRHTAALVAAELGLDEFRAELLPADKVRIVQELKDAGHRVAMVGDGINDAPAIATADVGLAMGAGTDVSIQTADVILMGNRFDQLVHAYSLAKATVRNMVQNTWIALGTVVLLLAGVLAQKVFMATGMLVHEISVLVVIINAVRLVRYRDKRAPAPTADAGATPEAGPTADAVAVPGREAALDSRP</sequence>
<keyword evidence="6 8" id="KW-1133">Transmembrane helix</keyword>
<dbReference type="PANTHER" id="PTHR48085">
    <property type="entry name" value="CADMIUM/ZINC-TRANSPORTING ATPASE HMA2-RELATED"/>
    <property type="match status" value="1"/>
</dbReference>
<dbReference type="Proteomes" id="UP000711614">
    <property type="component" value="Unassembled WGS sequence"/>
</dbReference>
<accession>A0ABS4YXB9</accession>
<evidence type="ECO:0000256" key="4">
    <source>
        <dbReference type="ARBA" id="ARBA00022723"/>
    </source>
</evidence>
<evidence type="ECO:0000313" key="11">
    <source>
        <dbReference type="EMBL" id="MBP2413437.1"/>
    </source>
</evidence>
<reference evidence="11 12" key="1">
    <citation type="submission" date="2021-03" db="EMBL/GenBank/DDBJ databases">
        <title>Sequencing the genomes of 1000 actinobacteria strains.</title>
        <authorList>
            <person name="Klenk H.-P."/>
        </authorList>
    </citation>
    <scope>NUCLEOTIDE SEQUENCE [LARGE SCALE GENOMIC DNA]</scope>
    <source>
        <strain evidence="11 12">DSM 16005</strain>
    </source>
</reference>
<dbReference type="InterPro" id="IPR023214">
    <property type="entry name" value="HAD_sf"/>
</dbReference>
<feature type="domain" description="P-type ATPase A" evidence="10">
    <location>
        <begin position="113"/>
        <end position="213"/>
    </location>
</feature>
<comment type="subcellular location">
    <subcellularLocation>
        <location evidence="1">Cell membrane</location>
        <topology evidence="1">Multi-pass membrane protein</topology>
    </subcellularLocation>
</comment>
<dbReference type="Gene3D" id="2.70.150.10">
    <property type="entry name" value="Calcium-transporting ATPase, cytoplasmic transduction domain A"/>
    <property type="match status" value="1"/>
</dbReference>
<evidence type="ECO:0000256" key="6">
    <source>
        <dbReference type="ARBA" id="ARBA00022989"/>
    </source>
</evidence>
<dbReference type="PROSITE" id="PS01229">
    <property type="entry name" value="COF_2"/>
    <property type="match status" value="1"/>
</dbReference>
<dbReference type="InterPro" id="IPR036412">
    <property type="entry name" value="HAD-like_sf"/>
</dbReference>
<evidence type="ECO:0000313" key="12">
    <source>
        <dbReference type="Proteomes" id="UP000711614"/>
    </source>
</evidence>
<dbReference type="SUPFAM" id="SSF81665">
    <property type="entry name" value="Calcium ATPase, transmembrane domain M"/>
    <property type="match status" value="1"/>
</dbReference>
<dbReference type="SFLD" id="SFLDS00003">
    <property type="entry name" value="Haloacid_Dehalogenase"/>
    <property type="match status" value="1"/>
</dbReference>
<keyword evidence="3 8" id="KW-0812">Transmembrane</keyword>
<proteinExistence type="inferred from homology"/>
<dbReference type="PANTHER" id="PTHR48085:SF5">
    <property type="entry name" value="CADMIUM_ZINC-TRANSPORTING ATPASE HMA4-RELATED"/>
    <property type="match status" value="1"/>
</dbReference>
<feature type="transmembrane region" description="Helical" evidence="8">
    <location>
        <begin position="229"/>
        <end position="247"/>
    </location>
</feature>
<keyword evidence="7 8" id="KW-0472">Membrane</keyword>
<dbReference type="InterPro" id="IPR018303">
    <property type="entry name" value="ATPase_P-typ_P_site"/>
</dbReference>
<dbReference type="NCBIfam" id="TIGR01525">
    <property type="entry name" value="ATPase-IB_hvy"/>
    <property type="match status" value="1"/>
</dbReference>
<feature type="compositionally biased region" description="Low complexity" evidence="9">
    <location>
        <begin position="617"/>
        <end position="635"/>
    </location>
</feature>
<dbReference type="InterPro" id="IPR008250">
    <property type="entry name" value="ATPase_P-typ_transduc_dom_A_sf"/>
</dbReference>
<feature type="transmembrane region" description="Helical" evidence="8">
    <location>
        <begin position="7"/>
        <end position="27"/>
    </location>
</feature>
<dbReference type="EMBL" id="JAGIOI010000001">
    <property type="protein sequence ID" value="MBP2413437.1"/>
    <property type="molecule type" value="Genomic_DNA"/>
</dbReference>
<comment type="similarity">
    <text evidence="2 8">Belongs to the cation transport ATPase (P-type) (TC 3.A.3) family. Type IB subfamily.</text>
</comment>
<keyword evidence="8" id="KW-1003">Cell membrane</keyword>
<dbReference type="InterPro" id="IPR051014">
    <property type="entry name" value="Cation_Transport_ATPase_IB"/>
</dbReference>
<dbReference type="Pfam" id="PF00122">
    <property type="entry name" value="E1-E2_ATPase"/>
    <property type="match status" value="1"/>
</dbReference>
<evidence type="ECO:0000259" key="10">
    <source>
        <dbReference type="Pfam" id="PF00122"/>
    </source>
</evidence>
<dbReference type="InterPro" id="IPR023299">
    <property type="entry name" value="ATPase_P-typ_cyto_dom_N"/>
</dbReference>
<evidence type="ECO:0000256" key="7">
    <source>
        <dbReference type="ARBA" id="ARBA00023136"/>
    </source>
</evidence>
<protein>
    <submittedName>
        <fullName evidence="11">Cd2+/Zn2+-exporting ATPase</fullName>
    </submittedName>
</protein>
<comment type="caution">
    <text evidence="11">The sequence shown here is derived from an EMBL/GenBank/DDBJ whole genome shotgun (WGS) entry which is preliminary data.</text>
</comment>
<dbReference type="SUPFAM" id="SSF56784">
    <property type="entry name" value="HAD-like"/>
    <property type="match status" value="1"/>
</dbReference>
<dbReference type="SFLD" id="SFLDG00002">
    <property type="entry name" value="C1.7:_P-type_atpase_like"/>
    <property type="match status" value="1"/>
</dbReference>
<dbReference type="PROSITE" id="PS00154">
    <property type="entry name" value="ATPASE_E1_E2"/>
    <property type="match status" value="1"/>
</dbReference>
<name>A0ABS4YXB9_9MICC</name>
<dbReference type="InterPro" id="IPR027256">
    <property type="entry name" value="P-typ_ATPase_IB"/>
</dbReference>
<dbReference type="PRINTS" id="PR00119">
    <property type="entry name" value="CATATPASE"/>
</dbReference>
<dbReference type="Pfam" id="PF00702">
    <property type="entry name" value="Hydrolase"/>
    <property type="match status" value="1"/>
</dbReference>
<feature type="transmembrane region" description="Helical" evidence="8">
    <location>
        <begin position="592"/>
        <end position="609"/>
    </location>
</feature>
<dbReference type="RefSeq" id="WP_209680716.1">
    <property type="nucleotide sequence ID" value="NZ_JAGIOI010000001.1"/>
</dbReference>
<feature type="transmembrane region" description="Helical" evidence="8">
    <location>
        <begin position="33"/>
        <end position="52"/>
    </location>
</feature>
<dbReference type="SFLD" id="SFLDF00027">
    <property type="entry name" value="p-type_atpase"/>
    <property type="match status" value="1"/>
</dbReference>
<dbReference type="InterPro" id="IPR001757">
    <property type="entry name" value="P_typ_ATPase"/>
</dbReference>
<dbReference type="CDD" id="cd02079">
    <property type="entry name" value="P-type_ATPase_HM"/>
    <property type="match status" value="1"/>
</dbReference>
<dbReference type="InterPro" id="IPR023298">
    <property type="entry name" value="ATPase_P-typ_TM_dom_sf"/>
</dbReference>
<evidence type="ECO:0000256" key="9">
    <source>
        <dbReference type="SAM" id="MobiDB-lite"/>
    </source>
</evidence>
<dbReference type="NCBIfam" id="TIGR01511">
    <property type="entry name" value="ATPase-IB1_Cu"/>
    <property type="match status" value="1"/>
</dbReference>
<keyword evidence="12" id="KW-1185">Reference proteome</keyword>